<keyword evidence="5" id="KW-1185">Reference proteome</keyword>
<organism evidence="4 5">
    <name type="scientific">Mycobacterium hippophais</name>
    <dbReference type="NCBI Taxonomy" id="3016340"/>
    <lineage>
        <taxon>Bacteria</taxon>
        <taxon>Bacillati</taxon>
        <taxon>Actinomycetota</taxon>
        <taxon>Actinomycetes</taxon>
        <taxon>Mycobacteriales</taxon>
        <taxon>Mycobacteriaceae</taxon>
        <taxon>Mycobacterium</taxon>
    </lineage>
</organism>
<dbReference type="Gene3D" id="1.10.357.10">
    <property type="entry name" value="Tetracycline Repressor, domain 2"/>
    <property type="match status" value="1"/>
</dbReference>
<dbReference type="InterPro" id="IPR009057">
    <property type="entry name" value="Homeodomain-like_sf"/>
</dbReference>
<dbReference type="InterPro" id="IPR001647">
    <property type="entry name" value="HTH_TetR"/>
</dbReference>
<feature type="DNA-binding region" description="H-T-H motif" evidence="2">
    <location>
        <begin position="42"/>
        <end position="61"/>
    </location>
</feature>
<dbReference type="SUPFAM" id="SSF46689">
    <property type="entry name" value="Homeodomain-like"/>
    <property type="match status" value="1"/>
</dbReference>
<dbReference type="PROSITE" id="PS50977">
    <property type="entry name" value="HTH_TETR_2"/>
    <property type="match status" value="1"/>
</dbReference>
<evidence type="ECO:0000256" key="1">
    <source>
        <dbReference type="ARBA" id="ARBA00023125"/>
    </source>
</evidence>
<dbReference type="Pfam" id="PF00440">
    <property type="entry name" value="TetR_N"/>
    <property type="match status" value="1"/>
</dbReference>
<dbReference type="EMBL" id="JAPZPY010000001">
    <property type="protein sequence ID" value="MCZ8377725.1"/>
    <property type="molecule type" value="Genomic_DNA"/>
</dbReference>
<feature type="domain" description="HTH tetR-type" evidence="3">
    <location>
        <begin position="19"/>
        <end position="79"/>
    </location>
</feature>
<dbReference type="Proteomes" id="UP001142153">
    <property type="component" value="Unassembled WGS sequence"/>
</dbReference>
<protein>
    <submittedName>
        <fullName evidence="4">TetR/AcrR family transcriptional regulator</fullName>
    </submittedName>
</protein>
<evidence type="ECO:0000313" key="4">
    <source>
        <dbReference type="EMBL" id="MCZ8377725.1"/>
    </source>
</evidence>
<evidence type="ECO:0000259" key="3">
    <source>
        <dbReference type="PROSITE" id="PS50977"/>
    </source>
</evidence>
<proteinExistence type="predicted"/>
<dbReference type="RefSeq" id="WP_269892576.1">
    <property type="nucleotide sequence ID" value="NZ_JAPZPY010000001.1"/>
</dbReference>
<keyword evidence="1 2" id="KW-0238">DNA-binding</keyword>
<comment type="caution">
    <text evidence="4">The sequence shown here is derived from an EMBL/GenBank/DDBJ whole genome shotgun (WGS) entry which is preliminary data.</text>
</comment>
<accession>A0ABT4PMD7</accession>
<gene>
    <name evidence="4" type="ORF">O6P37_02510</name>
</gene>
<evidence type="ECO:0000313" key="5">
    <source>
        <dbReference type="Proteomes" id="UP001142153"/>
    </source>
</evidence>
<evidence type="ECO:0000256" key="2">
    <source>
        <dbReference type="PROSITE-ProRule" id="PRU00335"/>
    </source>
</evidence>
<name>A0ABT4PMD7_9MYCO</name>
<reference evidence="4" key="1">
    <citation type="submission" date="2022-12" db="EMBL/GenBank/DDBJ databases">
        <authorList>
            <person name="Deng Y."/>
            <person name="Zhang Y.-Q."/>
        </authorList>
    </citation>
    <scope>NUCLEOTIDE SEQUENCE</scope>
    <source>
        <strain evidence="4">CPCC 205372</strain>
    </source>
</reference>
<sequence length="222" mass="23667">MSAQPARSYGGVDAAERIRVRRGQLIDAALEIMAADEWRAATVAKVCQAAGLNKRYFYESFTDLDSLAAAAVEDTAGRVAEAAVLAFSSSADQPLRDRAFHSIDAAVRALVDDPRRARVLFDAVSASPAVLAHRVVVVQGLALVLVAHAREIHDVKLEQDTLARVAPAFLVGGTAEAILGWLNGNVDTTLEQLIDDLTTLWLITGDGAAEHARRRLDSGAAD</sequence>